<dbReference type="Gene3D" id="1.10.10.10">
    <property type="entry name" value="Winged helix-like DNA-binding domain superfamily/Winged helix DNA-binding domain"/>
    <property type="match status" value="1"/>
</dbReference>
<dbReference type="PANTHER" id="PTHR18964:SF149">
    <property type="entry name" value="BIFUNCTIONAL UDP-N-ACETYLGLUCOSAMINE 2-EPIMERASE_N-ACETYLMANNOSAMINE KINASE"/>
    <property type="match status" value="1"/>
</dbReference>
<protein>
    <submittedName>
        <fullName evidence="5">ROK family protein (Putative glucokinase)</fullName>
    </submittedName>
</protein>
<keyword evidence="3" id="KW-0859">Xylose metabolism</keyword>
<dbReference type="Pfam" id="PF12802">
    <property type="entry name" value="MarR_2"/>
    <property type="match status" value="1"/>
</dbReference>
<sequence length="386" mass="40976">MTRTGDQAFIKALNRSIVLNLIRTQSPISRTQIAKITGLNKATVSALVDELIQDNLVQEVGHGHARVGRRPVLLLFNADAGHVIGMDLGVNYIRVLATDLAARARHAYESPLDPSASVETNLRLVVDMVRKAAEALPPSSLGIVGIGIGVPGLVDYDTGTVINAPNLRWSDLPLRERLERELQMPVFVDNEANAGALGEKLFGSGKDVSDLVYVSVGIGIGTGIIVGGELMRGRRGLAGEFGHMTVETAGARCSCGNTGCLELYASEAAVEQMYLRESGRPAKLAEIQERLAENDAAAISAVQAAGYYLGVGVANIINGLNPSMVVIGNRVAQFGDWLLRPVEQAVQNRSFVARNSATPIRISSLGRDAIAVGAAALVLHHYFSGP</sequence>
<dbReference type="InterPro" id="IPR000600">
    <property type="entry name" value="ROK"/>
</dbReference>
<dbReference type="InterPro" id="IPR043129">
    <property type="entry name" value="ATPase_NBD"/>
</dbReference>
<keyword evidence="6" id="KW-1185">Reference proteome</keyword>
<comment type="similarity">
    <text evidence="2">Belongs to the ROK (NagC/XylR) family.</text>
</comment>
<dbReference type="CDD" id="cd24076">
    <property type="entry name" value="ASKHA_ATPase_ROK_BsXylR-like"/>
    <property type="match status" value="1"/>
</dbReference>
<accession>A0A1I7GAN8</accession>
<dbReference type="PANTHER" id="PTHR18964">
    <property type="entry name" value="ROK (REPRESSOR, ORF, KINASE) FAMILY"/>
    <property type="match status" value="1"/>
</dbReference>
<evidence type="ECO:0000256" key="3">
    <source>
        <dbReference type="ARBA" id="ARBA00022629"/>
    </source>
</evidence>
<dbReference type="InterPro" id="IPR000835">
    <property type="entry name" value="HTH_MarR-typ"/>
</dbReference>
<dbReference type="GO" id="GO:0016301">
    <property type="term" value="F:kinase activity"/>
    <property type="evidence" value="ECO:0007669"/>
    <property type="project" value="UniProtKB-KW"/>
</dbReference>
<dbReference type="EMBL" id="FPBV01000002">
    <property type="protein sequence ID" value="SFU45475.1"/>
    <property type="molecule type" value="Genomic_DNA"/>
</dbReference>
<dbReference type="STRING" id="392015.SAMN05421543_102104"/>
<dbReference type="SUPFAM" id="SSF53067">
    <property type="entry name" value="Actin-like ATPase domain"/>
    <property type="match status" value="1"/>
</dbReference>
<keyword evidence="3" id="KW-0119">Carbohydrate metabolism</keyword>
<dbReference type="AlphaFoldDB" id="A0A1I7GAN8"/>
<proteinExistence type="inferred from homology"/>
<dbReference type="Pfam" id="PF00480">
    <property type="entry name" value="ROK"/>
    <property type="match status" value="1"/>
</dbReference>
<keyword evidence="5" id="KW-0808">Transferase</keyword>
<dbReference type="Gene3D" id="3.30.420.40">
    <property type="match status" value="2"/>
</dbReference>
<evidence type="ECO:0000313" key="6">
    <source>
        <dbReference type="Proteomes" id="UP000183508"/>
    </source>
</evidence>
<dbReference type="OrthoDB" id="9810372at2"/>
<keyword evidence="5" id="KW-0418">Kinase</keyword>
<organism evidence="5 6">
    <name type="scientific">Alicyclobacillus macrosporangiidus</name>
    <dbReference type="NCBI Taxonomy" id="392015"/>
    <lineage>
        <taxon>Bacteria</taxon>
        <taxon>Bacillati</taxon>
        <taxon>Bacillota</taxon>
        <taxon>Bacilli</taxon>
        <taxon>Bacillales</taxon>
        <taxon>Alicyclobacillaceae</taxon>
        <taxon>Alicyclobacillus</taxon>
    </lineage>
</organism>
<dbReference type="SUPFAM" id="SSF46785">
    <property type="entry name" value="Winged helix' DNA-binding domain"/>
    <property type="match status" value="1"/>
</dbReference>
<name>A0A1I7GAN8_9BACL</name>
<dbReference type="InterPro" id="IPR036390">
    <property type="entry name" value="WH_DNA-bd_sf"/>
</dbReference>
<dbReference type="InterPro" id="IPR036388">
    <property type="entry name" value="WH-like_DNA-bd_sf"/>
</dbReference>
<dbReference type="GO" id="GO:0003700">
    <property type="term" value="F:DNA-binding transcription factor activity"/>
    <property type="evidence" value="ECO:0007669"/>
    <property type="project" value="InterPro"/>
</dbReference>
<evidence type="ECO:0000256" key="2">
    <source>
        <dbReference type="ARBA" id="ARBA00006479"/>
    </source>
</evidence>
<evidence type="ECO:0000256" key="1">
    <source>
        <dbReference type="ARBA" id="ARBA00002486"/>
    </source>
</evidence>
<dbReference type="PROSITE" id="PS01125">
    <property type="entry name" value="ROK"/>
    <property type="match status" value="1"/>
</dbReference>
<dbReference type="GO" id="GO:0042732">
    <property type="term" value="P:D-xylose metabolic process"/>
    <property type="evidence" value="ECO:0007669"/>
    <property type="project" value="UniProtKB-KW"/>
</dbReference>
<dbReference type="RefSeq" id="WP_074949465.1">
    <property type="nucleotide sequence ID" value="NZ_FPBV01000002.1"/>
</dbReference>
<reference evidence="6" key="1">
    <citation type="submission" date="2016-10" db="EMBL/GenBank/DDBJ databases">
        <authorList>
            <person name="Varghese N."/>
        </authorList>
    </citation>
    <scope>NUCLEOTIDE SEQUENCE [LARGE SCALE GENOMIC DNA]</scope>
    <source>
        <strain evidence="6">DSM 17980</strain>
    </source>
</reference>
<gene>
    <name evidence="5" type="ORF">SAMN05421543_102104</name>
</gene>
<dbReference type="Proteomes" id="UP000183508">
    <property type="component" value="Unassembled WGS sequence"/>
</dbReference>
<feature type="domain" description="HTH marR-type" evidence="4">
    <location>
        <begin position="17"/>
        <end position="63"/>
    </location>
</feature>
<comment type="function">
    <text evidence="1">Transcriptional repressor of xylose-utilizing enzymes.</text>
</comment>
<evidence type="ECO:0000313" key="5">
    <source>
        <dbReference type="EMBL" id="SFU45475.1"/>
    </source>
</evidence>
<dbReference type="InterPro" id="IPR049874">
    <property type="entry name" value="ROK_cs"/>
</dbReference>
<evidence type="ECO:0000259" key="4">
    <source>
        <dbReference type="Pfam" id="PF12802"/>
    </source>
</evidence>